<proteinExistence type="predicted"/>
<evidence type="ECO:0000313" key="1">
    <source>
        <dbReference type="EMBL" id="JAP10770.1"/>
    </source>
</evidence>
<name>A0A0V0GR89_SOLCH</name>
<reference evidence="1" key="1">
    <citation type="submission" date="2015-12" db="EMBL/GenBank/DDBJ databases">
        <title>Gene expression during late stages of embryo sac development: a critical building block for successful pollen-pistil interactions.</title>
        <authorList>
            <person name="Liu Y."/>
            <person name="Joly V."/>
            <person name="Sabar M."/>
            <person name="Matton D.P."/>
        </authorList>
    </citation>
    <scope>NUCLEOTIDE SEQUENCE</scope>
</reference>
<dbReference type="AlphaFoldDB" id="A0A0V0GR89"/>
<accession>A0A0V0GR89</accession>
<dbReference type="EMBL" id="GEDG01032518">
    <property type="protein sequence ID" value="JAP10770.1"/>
    <property type="molecule type" value="Transcribed_RNA"/>
</dbReference>
<organism evidence="1">
    <name type="scientific">Solanum chacoense</name>
    <name type="common">Chaco potato</name>
    <dbReference type="NCBI Taxonomy" id="4108"/>
    <lineage>
        <taxon>Eukaryota</taxon>
        <taxon>Viridiplantae</taxon>
        <taxon>Streptophyta</taxon>
        <taxon>Embryophyta</taxon>
        <taxon>Tracheophyta</taxon>
        <taxon>Spermatophyta</taxon>
        <taxon>Magnoliopsida</taxon>
        <taxon>eudicotyledons</taxon>
        <taxon>Gunneridae</taxon>
        <taxon>Pentapetalae</taxon>
        <taxon>asterids</taxon>
        <taxon>lamiids</taxon>
        <taxon>Solanales</taxon>
        <taxon>Solanaceae</taxon>
        <taxon>Solanoideae</taxon>
        <taxon>Solaneae</taxon>
        <taxon>Solanum</taxon>
    </lineage>
</organism>
<protein>
    <submittedName>
        <fullName evidence="1">Putative ovule protein</fullName>
    </submittedName>
</protein>
<sequence length="60" mass="7183">MTREERVTQMEKQKVLNGRVFDPDIMTEFGMSNLFYIVSLQEWGHLFEPPTPYLHDPKVR</sequence>